<evidence type="ECO:0000256" key="3">
    <source>
        <dbReference type="ARBA" id="ARBA00022630"/>
    </source>
</evidence>
<sequence length="417" mass="45200">MDLTYPPEADEFRAKVRTFLDANLPADWQGIGALPHEEAAAFTEQWRTVLHQNGYLALSWPKEVGGAGLTPLESVVVAEEFARAGAPTGGPNDGFGITMLGNTMLRWGTEEQKRHYLPRILSGEDRWCQGYSEPAAGSDLGNLGCRAVLDGDEWVINGQKIWTSGGHLADHIFVLARTDPTAAKHRGITFLLVDMRQPGVEVRPIRMMSGDSEFNEVFFSDARCPKENVLGEVNGGWAVAMTLLGNERGAGAAVQALGFRGELDKLTRLAKERGATSDPVIRQRLMRAHTKVEIMRFLSYKALTAFLHGHQPGADASIGKLFWSHHHQEITELAMDVLGADSLAPTGQTPQRAFGCDAPGAPNDSANWAGVFYNARAGTIYAGTSQVQKGIVGEQILGLPKEPRADSGPWNEIPGHG</sequence>
<dbReference type="Pfam" id="PF02771">
    <property type="entry name" value="Acyl-CoA_dh_N"/>
    <property type="match status" value="1"/>
</dbReference>
<dbReference type="Pfam" id="PF00441">
    <property type="entry name" value="Acyl-CoA_dh_1"/>
    <property type="match status" value="1"/>
</dbReference>
<comment type="cofactor">
    <cofactor evidence="1">
        <name>FAD</name>
        <dbReference type="ChEBI" id="CHEBI:57692"/>
    </cofactor>
</comment>
<evidence type="ECO:0000259" key="8">
    <source>
        <dbReference type="Pfam" id="PF02771"/>
    </source>
</evidence>
<dbReference type="InterPro" id="IPR036250">
    <property type="entry name" value="AcylCo_DH-like_C"/>
</dbReference>
<keyword evidence="4" id="KW-0274">FAD</keyword>
<dbReference type="InterPro" id="IPR052161">
    <property type="entry name" value="Mycobact_Acyl-CoA_DH"/>
</dbReference>
<comment type="similarity">
    <text evidence="2">Belongs to the acyl-CoA dehydrogenase family.</text>
</comment>
<feature type="domain" description="Acyl-CoA dehydrogenase/oxidase C-terminal" evidence="6">
    <location>
        <begin position="234"/>
        <end position="397"/>
    </location>
</feature>
<evidence type="ECO:0000256" key="4">
    <source>
        <dbReference type="ARBA" id="ARBA00022827"/>
    </source>
</evidence>
<organism evidence="9">
    <name type="scientific">freshwater metagenome</name>
    <dbReference type="NCBI Taxonomy" id="449393"/>
    <lineage>
        <taxon>unclassified sequences</taxon>
        <taxon>metagenomes</taxon>
        <taxon>ecological metagenomes</taxon>
    </lineage>
</organism>
<dbReference type="FunFam" id="2.40.110.10:FF:000011">
    <property type="entry name" value="Acyl-CoA dehydrogenase FadE34"/>
    <property type="match status" value="1"/>
</dbReference>
<dbReference type="EMBL" id="CAEZSR010000061">
    <property type="protein sequence ID" value="CAB4561515.1"/>
    <property type="molecule type" value="Genomic_DNA"/>
</dbReference>
<dbReference type="SUPFAM" id="SSF47203">
    <property type="entry name" value="Acyl-CoA dehydrogenase C-terminal domain-like"/>
    <property type="match status" value="1"/>
</dbReference>
<dbReference type="GO" id="GO:0050660">
    <property type="term" value="F:flavin adenine dinucleotide binding"/>
    <property type="evidence" value="ECO:0007669"/>
    <property type="project" value="InterPro"/>
</dbReference>
<evidence type="ECO:0000256" key="1">
    <source>
        <dbReference type="ARBA" id="ARBA00001974"/>
    </source>
</evidence>
<feature type="domain" description="Acyl-CoA oxidase/dehydrogenase middle" evidence="7">
    <location>
        <begin position="128"/>
        <end position="221"/>
    </location>
</feature>
<dbReference type="PANTHER" id="PTHR43292:SF3">
    <property type="entry name" value="ACYL-COA DEHYDROGENASE FADE29"/>
    <property type="match status" value="1"/>
</dbReference>
<evidence type="ECO:0000313" key="9">
    <source>
        <dbReference type="EMBL" id="CAB4561515.1"/>
    </source>
</evidence>
<evidence type="ECO:0000256" key="2">
    <source>
        <dbReference type="ARBA" id="ARBA00009347"/>
    </source>
</evidence>
<dbReference type="GO" id="GO:0005886">
    <property type="term" value="C:plasma membrane"/>
    <property type="evidence" value="ECO:0007669"/>
    <property type="project" value="TreeGrafter"/>
</dbReference>
<dbReference type="Gene3D" id="1.10.540.10">
    <property type="entry name" value="Acyl-CoA dehydrogenase/oxidase, N-terminal domain"/>
    <property type="match status" value="1"/>
</dbReference>
<dbReference type="Pfam" id="PF02770">
    <property type="entry name" value="Acyl-CoA_dh_M"/>
    <property type="match status" value="1"/>
</dbReference>
<dbReference type="InterPro" id="IPR009075">
    <property type="entry name" value="AcylCo_DH/oxidase_C"/>
</dbReference>
<dbReference type="SUPFAM" id="SSF56645">
    <property type="entry name" value="Acyl-CoA dehydrogenase NM domain-like"/>
    <property type="match status" value="1"/>
</dbReference>
<evidence type="ECO:0000256" key="5">
    <source>
        <dbReference type="ARBA" id="ARBA00023002"/>
    </source>
</evidence>
<dbReference type="PANTHER" id="PTHR43292">
    <property type="entry name" value="ACYL-COA DEHYDROGENASE"/>
    <property type="match status" value="1"/>
</dbReference>
<proteinExistence type="inferred from homology"/>
<dbReference type="InterPro" id="IPR009100">
    <property type="entry name" value="AcylCoA_DH/oxidase_NM_dom_sf"/>
</dbReference>
<feature type="domain" description="Acyl-CoA dehydrogenase/oxidase N-terminal" evidence="8">
    <location>
        <begin position="7"/>
        <end position="124"/>
    </location>
</feature>
<evidence type="ECO:0000259" key="6">
    <source>
        <dbReference type="Pfam" id="PF00441"/>
    </source>
</evidence>
<dbReference type="InterPro" id="IPR006091">
    <property type="entry name" value="Acyl-CoA_Oxase/DH_mid-dom"/>
</dbReference>
<reference evidence="9" key="1">
    <citation type="submission" date="2020-05" db="EMBL/GenBank/DDBJ databases">
        <authorList>
            <person name="Chiriac C."/>
            <person name="Salcher M."/>
            <person name="Ghai R."/>
            <person name="Kavagutti S V."/>
        </authorList>
    </citation>
    <scope>NUCLEOTIDE SEQUENCE</scope>
</reference>
<protein>
    <submittedName>
        <fullName evidence="9">Unannotated protein</fullName>
    </submittedName>
</protein>
<dbReference type="InterPro" id="IPR013786">
    <property type="entry name" value="AcylCoA_DH/ox_N"/>
</dbReference>
<dbReference type="AlphaFoldDB" id="A0A6J6DEB9"/>
<gene>
    <name evidence="9" type="ORF">UFOPK1493_01817</name>
</gene>
<accession>A0A6J6DEB9</accession>
<dbReference type="Gene3D" id="1.20.140.10">
    <property type="entry name" value="Butyryl-CoA Dehydrogenase, subunit A, domain 3"/>
    <property type="match status" value="1"/>
</dbReference>
<dbReference type="InterPro" id="IPR037069">
    <property type="entry name" value="AcylCoA_DH/ox_N_sf"/>
</dbReference>
<dbReference type="Gene3D" id="2.40.110.10">
    <property type="entry name" value="Butyryl-CoA Dehydrogenase, subunit A, domain 2"/>
    <property type="match status" value="1"/>
</dbReference>
<dbReference type="InterPro" id="IPR046373">
    <property type="entry name" value="Acyl-CoA_Oxase/DH_mid-dom_sf"/>
</dbReference>
<evidence type="ECO:0000259" key="7">
    <source>
        <dbReference type="Pfam" id="PF02770"/>
    </source>
</evidence>
<keyword evidence="3" id="KW-0285">Flavoprotein</keyword>
<dbReference type="GO" id="GO:0016627">
    <property type="term" value="F:oxidoreductase activity, acting on the CH-CH group of donors"/>
    <property type="evidence" value="ECO:0007669"/>
    <property type="project" value="InterPro"/>
</dbReference>
<name>A0A6J6DEB9_9ZZZZ</name>
<keyword evidence="5" id="KW-0560">Oxidoreductase</keyword>